<evidence type="ECO:0000313" key="2">
    <source>
        <dbReference type="Proteomes" id="UP000242520"/>
    </source>
</evidence>
<dbReference type="RefSeq" id="WP_072725601.1">
    <property type="nucleotide sequence ID" value="NZ_FQXH01000019.1"/>
</dbReference>
<evidence type="ECO:0000313" key="1">
    <source>
        <dbReference type="EMBL" id="SHH37000.1"/>
    </source>
</evidence>
<name>A0A1M5SF04_9FIRM</name>
<protein>
    <submittedName>
        <fullName evidence="1">Uncharacterized protein</fullName>
    </submittedName>
</protein>
<sequence length="120" mass="14069">MSIDFVIAKNIDEGKKIDTSVQLEEYISDFLWKNRSILESDIDILIKIDPYNHKLFTHKEIKKLLIESEFLLKKETIAFLENEFTKQNVNKDEFIKFAIDLKNMCELALKTNKTIVSIAD</sequence>
<organism evidence="1 2">
    <name type="scientific">Tepidibacter thalassicus DSM 15285</name>
    <dbReference type="NCBI Taxonomy" id="1123350"/>
    <lineage>
        <taxon>Bacteria</taxon>
        <taxon>Bacillati</taxon>
        <taxon>Bacillota</taxon>
        <taxon>Clostridia</taxon>
        <taxon>Peptostreptococcales</taxon>
        <taxon>Peptostreptococcaceae</taxon>
        <taxon>Tepidibacter</taxon>
    </lineage>
</organism>
<keyword evidence="2" id="KW-1185">Reference proteome</keyword>
<accession>A0A1M5SF04</accession>
<gene>
    <name evidence="1" type="ORF">SAMN02744040_01742</name>
</gene>
<dbReference type="OrthoDB" id="2354244at2"/>
<dbReference type="Proteomes" id="UP000242520">
    <property type="component" value="Unassembled WGS sequence"/>
</dbReference>
<reference evidence="2" key="1">
    <citation type="submission" date="2016-11" db="EMBL/GenBank/DDBJ databases">
        <authorList>
            <person name="Varghese N."/>
            <person name="Submissions S."/>
        </authorList>
    </citation>
    <scope>NUCLEOTIDE SEQUENCE [LARGE SCALE GENOMIC DNA]</scope>
    <source>
        <strain evidence="2">DSM 15285</strain>
    </source>
</reference>
<dbReference type="EMBL" id="FQXH01000019">
    <property type="protein sequence ID" value="SHH37000.1"/>
    <property type="molecule type" value="Genomic_DNA"/>
</dbReference>
<proteinExistence type="predicted"/>
<dbReference type="AlphaFoldDB" id="A0A1M5SF04"/>